<dbReference type="InterPro" id="IPR004095">
    <property type="entry name" value="TGS"/>
</dbReference>
<dbReference type="OrthoDB" id="5287211at2"/>
<dbReference type="InterPro" id="IPR004811">
    <property type="entry name" value="RelA/Spo_fam"/>
</dbReference>
<dbReference type="Pfam" id="PF13291">
    <property type="entry name" value="ACT_4"/>
    <property type="match status" value="1"/>
</dbReference>
<dbReference type="InterPro" id="IPR012676">
    <property type="entry name" value="TGS-like"/>
</dbReference>
<sequence length="714" mass="79632">MSTINALAERLSDHLTPDEVNKVKRAYFYAEQAHDGQSRKSGEPYIIHPLAVAGILANMGMDSQSLMAAMLHDVIEDTGIPKNALRHQFGDTVSELVDGVSKLNKMEFATKAEAQAENFQKMVLAMSADIRVILVKLSDRLHNMRTIGAMSAPSQRRIAKETLDIYAPIAGRLGMHLVRTELEDLAFAAYYPMRSRRLSAAVAQFRESRREQLEEVQSVIEERLSAQDVNHRMTWRQRHLNSIYKKMLHERKGLKTIMATQVINVVTDSVENCYRILGLLHGLYKPVPGTFSDYIAIPKANGYQSLHTTLFTGKGFQLEVLIRTEEMEMVANLGIACQWGSNSQLGDRVQGSQRRAQRWVAGLLEMQQRAGSSLEFIEHVKEDLFPDEVYVFTPKGKIMELPRGATPVDFAYAVHTHVGNTCVGCYVDGHLAPLSSPLQSGQTVEVITKESSHPNMAWLSFVVTGKARSSIRHFLKTAERSESIELGRRLLTQAAASDGYTLEQISEGALNELLQETELSGLDDVLEEIGLGKRVPQVVAHRLQPRAEDALGVAQRGREGASQSLVINGSEGMLVKFARCCYPLPGDPILGHFAGGSLMVHHSLCKNTLEWRKNPEKTLTLTWGEHIQREFLAPLRIQAVAHRELLPMLAAEASLADAVVTRMDMDQQDDSVSMVEMHLLVKNRVHLARVLKRLRHLKQVQRLQRVLASVTAAA</sequence>
<dbReference type="GO" id="GO:0042594">
    <property type="term" value="P:response to starvation"/>
    <property type="evidence" value="ECO:0007669"/>
    <property type="project" value="TreeGrafter"/>
</dbReference>
<evidence type="ECO:0000313" key="4">
    <source>
        <dbReference type="EMBL" id="PPC77746.1"/>
    </source>
</evidence>
<dbReference type="NCBIfam" id="TIGR00691">
    <property type="entry name" value="spoT_relA"/>
    <property type="match status" value="1"/>
</dbReference>
<gene>
    <name evidence="4" type="ORF">C4K68_08760</name>
</gene>
<accession>A0A2S5KU07</accession>
<dbReference type="SUPFAM" id="SSF109604">
    <property type="entry name" value="HD-domain/PDEase-like"/>
    <property type="match status" value="1"/>
</dbReference>
<dbReference type="CDD" id="cd05399">
    <property type="entry name" value="NT_Rel-Spo_like"/>
    <property type="match status" value="1"/>
</dbReference>
<proteinExistence type="inferred from homology"/>
<dbReference type="Pfam" id="PF13328">
    <property type="entry name" value="HD_4"/>
    <property type="match status" value="1"/>
</dbReference>
<comment type="function">
    <text evidence="1">In eubacteria ppGpp (guanosine 3'-diphosphate 5'-diphosphate) is a mediator of the stringent response that coordinates a variety of cellular activities in response to changes in nutritional abundance.</text>
</comment>
<dbReference type="SMART" id="SM00471">
    <property type="entry name" value="HDc"/>
    <property type="match status" value="1"/>
</dbReference>
<dbReference type="Gene3D" id="3.30.460.10">
    <property type="entry name" value="Beta Polymerase, domain 2"/>
    <property type="match status" value="1"/>
</dbReference>
<dbReference type="Gene3D" id="3.30.70.260">
    <property type="match status" value="1"/>
</dbReference>
<dbReference type="InterPro" id="IPR043519">
    <property type="entry name" value="NT_sf"/>
</dbReference>
<dbReference type="Pfam" id="PF19296">
    <property type="entry name" value="RelA_AH_RIS"/>
    <property type="match status" value="1"/>
</dbReference>
<dbReference type="Pfam" id="PF04607">
    <property type="entry name" value="RelA_SpoT"/>
    <property type="match status" value="1"/>
</dbReference>
<dbReference type="Gene3D" id="3.10.20.30">
    <property type="match status" value="1"/>
</dbReference>
<evidence type="ECO:0000313" key="5">
    <source>
        <dbReference type="Proteomes" id="UP000238196"/>
    </source>
</evidence>
<dbReference type="InterPro" id="IPR033655">
    <property type="entry name" value="TGS_RelA/SpoT"/>
</dbReference>
<dbReference type="InterPro" id="IPR006674">
    <property type="entry name" value="HD_domain"/>
</dbReference>
<evidence type="ECO:0000256" key="1">
    <source>
        <dbReference type="RuleBase" id="RU003847"/>
    </source>
</evidence>
<feature type="domain" description="HD" evidence="2">
    <location>
        <begin position="45"/>
        <end position="144"/>
    </location>
</feature>
<comment type="caution">
    <text evidence="4">The sequence shown here is derived from an EMBL/GenBank/DDBJ whole genome shotgun (WGS) entry which is preliminary data.</text>
</comment>
<dbReference type="InterPro" id="IPR003607">
    <property type="entry name" value="HD/PDEase_dom"/>
</dbReference>
<dbReference type="CDD" id="cd01668">
    <property type="entry name" value="TGS_RSH"/>
    <property type="match status" value="1"/>
</dbReference>
<comment type="similarity">
    <text evidence="1">Belongs to the relA/spoT family.</text>
</comment>
<reference evidence="4 5" key="1">
    <citation type="submission" date="2018-02" db="EMBL/GenBank/DDBJ databases">
        <title>novel marine gammaproteobacteria from coastal saline agro ecosystem.</title>
        <authorList>
            <person name="Krishnan R."/>
            <person name="Ramesh Kumar N."/>
        </authorList>
    </citation>
    <scope>NUCLEOTIDE SEQUENCE [LARGE SCALE GENOMIC DNA]</scope>
    <source>
        <strain evidence="4 5">228</strain>
    </source>
</reference>
<dbReference type="AlphaFoldDB" id="A0A2S5KU07"/>
<dbReference type="InterPro" id="IPR012675">
    <property type="entry name" value="Beta-grasp_dom_sf"/>
</dbReference>
<protein>
    <submittedName>
        <fullName evidence="4">Guanosine-3',5'-bis(Diphosphate) 3'-diphosphatase</fullName>
    </submittedName>
</protein>
<dbReference type="GO" id="GO:0008728">
    <property type="term" value="F:GTP diphosphokinase activity"/>
    <property type="evidence" value="ECO:0007669"/>
    <property type="project" value="TreeGrafter"/>
</dbReference>
<name>A0A2S5KU07_9PROT</name>
<dbReference type="PROSITE" id="PS51880">
    <property type="entry name" value="TGS"/>
    <property type="match status" value="1"/>
</dbReference>
<dbReference type="InterPro" id="IPR045600">
    <property type="entry name" value="RelA/SpoT_AH_RIS"/>
</dbReference>
<dbReference type="FunFam" id="1.10.3210.10:FF:000001">
    <property type="entry name" value="GTP pyrophosphokinase RelA"/>
    <property type="match status" value="1"/>
</dbReference>
<evidence type="ECO:0000259" key="3">
    <source>
        <dbReference type="PROSITE" id="PS51880"/>
    </source>
</evidence>
<dbReference type="SUPFAM" id="SSF81301">
    <property type="entry name" value="Nucleotidyltransferase"/>
    <property type="match status" value="1"/>
</dbReference>
<dbReference type="PANTHER" id="PTHR21262:SF36">
    <property type="entry name" value="BIFUNCTIONAL (P)PPGPP SYNTHASE_HYDROLASE SPOT"/>
    <property type="match status" value="1"/>
</dbReference>
<dbReference type="SMART" id="SM00954">
    <property type="entry name" value="RelA_SpoT"/>
    <property type="match status" value="1"/>
</dbReference>
<dbReference type="FunFam" id="3.10.20.30:FF:000002">
    <property type="entry name" value="GTP pyrophosphokinase (RelA/SpoT)"/>
    <property type="match status" value="1"/>
</dbReference>
<dbReference type="PANTHER" id="PTHR21262">
    <property type="entry name" value="GUANOSINE-3',5'-BIS DIPHOSPHATE 3'-PYROPHOSPHOHYDROLASE"/>
    <property type="match status" value="1"/>
</dbReference>
<dbReference type="Pfam" id="PF02824">
    <property type="entry name" value="TGS"/>
    <property type="match status" value="1"/>
</dbReference>
<dbReference type="Gene3D" id="1.10.3210.10">
    <property type="entry name" value="Hypothetical protein af1432"/>
    <property type="match status" value="1"/>
</dbReference>
<dbReference type="EMBL" id="PRLP01000026">
    <property type="protein sequence ID" value="PPC77746.1"/>
    <property type="molecule type" value="Genomic_DNA"/>
</dbReference>
<dbReference type="GO" id="GO:0008893">
    <property type="term" value="F:guanosine-3',5'-bis(diphosphate) 3'-diphosphatase activity"/>
    <property type="evidence" value="ECO:0007669"/>
    <property type="project" value="TreeGrafter"/>
</dbReference>
<dbReference type="InterPro" id="IPR002912">
    <property type="entry name" value="ACT_dom"/>
</dbReference>
<dbReference type="GO" id="GO:0015969">
    <property type="term" value="P:guanosine tetraphosphate metabolic process"/>
    <property type="evidence" value="ECO:0007669"/>
    <property type="project" value="InterPro"/>
</dbReference>
<feature type="domain" description="TGS" evidence="3">
    <location>
        <begin position="387"/>
        <end position="448"/>
    </location>
</feature>
<dbReference type="Proteomes" id="UP000238196">
    <property type="component" value="Unassembled WGS sequence"/>
</dbReference>
<evidence type="ECO:0000259" key="2">
    <source>
        <dbReference type="PROSITE" id="PS51831"/>
    </source>
</evidence>
<dbReference type="CDD" id="cd00077">
    <property type="entry name" value="HDc"/>
    <property type="match status" value="1"/>
</dbReference>
<dbReference type="SUPFAM" id="SSF81271">
    <property type="entry name" value="TGS-like"/>
    <property type="match status" value="1"/>
</dbReference>
<dbReference type="PROSITE" id="PS51831">
    <property type="entry name" value="HD"/>
    <property type="match status" value="1"/>
</dbReference>
<dbReference type="GO" id="GO:0005886">
    <property type="term" value="C:plasma membrane"/>
    <property type="evidence" value="ECO:0007669"/>
    <property type="project" value="TreeGrafter"/>
</dbReference>
<organism evidence="4 5">
    <name type="scientific">Proteobacteria bacterium 228</name>
    <dbReference type="NCBI Taxonomy" id="2083153"/>
    <lineage>
        <taxon>Bacteria</taxon>
        <taxon>Pseudomonadati</taxon>
        <taxon>Pseudomonadota</taxon>
    </lineage>
</organism>
<dbReference type="InterPro" id="IPR007685">
    <property type="entry name" value="RelA_SpoT"/>
</dbReference>